<evidence type="ECO:0000313" key="1">
    <source>
        <dbReference type="EMBL" id="SHF52888.1"/>
    </source>
</evidence>
<accession>A0A1M5CDR6</accession>
<name>A0A1M5CDR6_9BACT</name>
<dbReference type="RefSeq" id="WP_073043680.1">
    <property type="nucleotide sequence ID" value="NZ_FQUO01000009.1"/>
</dbReference>
<dbReference type="STRING" id="1302690.BUE76_07615"/>
<organism evidence="1 2">
    <name type="scientific">Cnuella takakiae</name>
    <dbReference type="NCBI Taxonomy" id="1302690"/>
    <lineage>
        <taxon>Bacteria</taxon>
        <taxon>Pseudomonadati</taxon>
        <taxon>Bacteroidota</taxon>
        <taxon>Chitinophagia</taxon>
        <taxon>Chitinophagales</taxon>
        <taxon>Chitinophagaceae</taxon>
        <taxon>Cnuella</taxon>
    </lineage>
</organism>
<evidence type="ECO:0000313" key="2">
    <source>
        <dbReference type="Proteomes" id="UP000184368"/>
    </source>
</evidence>
<proteinExistence type="predicted"/>
<dbReference type="Proteomes" id="UP000184368">
    <property type="component" value="Unassembled WGS sequence"/>
</dbReference>
<keyword evidence="2" id="KW-1185">Reference proteome</keyword>
<gene>
    <name evidence="1" type="ORF">SAMN05444008_10926</name>
</gene>
<reference evidence="1 2" key="1">
    <citation type="submission" date="2016-11" db="EMBL/GenBank/DDBJ databases">
        <authorList>
            <person name="Jaros S."/>
            <person name="Januszkiewicz K."/>
            <person name="Wedrychowicz H."/>
        </authorList>
    </citation>
    <scope>NUCLEOTIDE SEQUENCE [LARGE SCALE GENOMIC DNA]</scope>
    <source>
        <strain evidence="1 2">DSM 26897</strain>
    </source>
</reference>
<dbReference type="EMBL" id="FQUO01000009">
    <property type="protein sequence ID" value="SHF52888.1"/>
    <property type="molecule type" value="Genomic_DNA"/>
</dbReference>
<protein>
    <submittedName>
        <fullName evidence="1">Uncharacterized protein</fullName>
    </submittedName>
</protein>
<sequence>MKTYAKNAAASVAMAPAKSIRMRNRLNASNALPIGRRLAVNAPGQSKSKVVFDFEVLSPSQQMSERNNVYQFFSIG</sequence>
<dbReference type="AlphaFoldDB" id="A0A1M5CDR6"/>